<protein>
    <submittedName>
        <fullName evidence="2">Uncharacterized protein</fullName>
    </submittedName>
</protein>
<evidence type="ECO:0000256" key="1">
    <source>
        <dbReference type="SAM" id="MobiDB-lite"/>
    </source>
</evidence>
<accession>A0A8J2FWM0</accession>
<feature type="compositionally biased region" description="Basic and acidic residues" evidence="1">
    <location>
        <begin position="1"/>
        <end position="16"/>
    </location>
</feature>
<proteinExistence type="predicted"/>
<gene>
    <name evidence="2" type="ORF">MPNT_330009</name>
</gene>
<sequence>MDRDAIPVTDHLDHKPHSTPHRALQPAAISPAMEIKAFLLRTVNEKGSIANLPFRKYML</sequence>
<name>A0A8J2FWM0_9BACT</name>
<dbReference type="AlphaFoldDB" id="A0A8J2FWM0"/>
<keyword evidence="3" id="KW-1185">Reference proteome</keyword>
<dbReference type="EMBL" id="CAJNOB010000027">
    <property type="protein sequence ID" value="CAF0700126.1"/>
    <property type="molecule type" value="Genomic_DNA"/>
</dbReference>
<organism evidence="2 3">
    <name type="scientific">Candidatus Methylacidithermus pantelleriae</name>
    <dbReference type="NCBI Taxonomy" id="2744239"/>
    <lineage>
        <taxon>Bacteria</taxon>
        <taxon>Pseudomonadati</taxon>
        <taxon>Verrucomicrobiota</taxon>
        <taxon>Methylacidiphilae</taxon>
        <taxon>Methylacidiphilales</taxon>
        <taxon>Methylacidiphilaceae</taxon>
        <taxon>Candidatus Methylacidithermus</taxon>
    </lineage>
</organism>
<dbReference type="Proteomes" id="UP000663859">
    <property type="component" value="Unassembled WGS sequence"/>
</dbReference>
<evidence type="ECO:0000313" key="2">
    <source>
        <dbReference type="EMBL" id="CAF0700126.1"/>
    </source>
</evidence>
<comment type="caution">
    <text evidence="2">The sequence shown here is derived from an EMBL/GenBank/DDBJ whole genome shotgun (WGS) entry which is preliminary data.</text>
</comment>
<feature type="region of interest" description="Disordered" evidence="1">
    <location>
        <begin position="1"/>
        <end position="25"/>
    </location>
</feature>
<reference evidence="2" key="1">
    <citation type="submission" date="2021-02" db="EMBL/GenBank/DDBJ databases">
        <authorList>
            <person name="Cremers G."/>
            <person name="Picone N."/>
        </authorList>
    </citation>
    <scope>NUCLEOTIDE SEQUENCE</scope>
    <source>
        <strain evidence="2">PQ17</strain>
    </source>
</reference>
<evidence type="ECO:0000313" key="3">
    <source>
        <dbReference type="Proteomes" id="UP000663859"/>
    </source>
</evidence>